<accession>A0A9J6B4G5</accession>
<evidence type="ECO:0000313" key="2">
    <source>
        <dbReference type="EMBL" id="KAG5631516.1"/>
    </source>
</evidence>
<gene>
    <name evidence="2" type="ORF">H5410_003233</name>
</gene>
<reference evidence="2 3" key="1">
    <citation type="submission" date="2020-09" db="EMBL/GenBank/DDBJ databases">
        <title>De no assembly of potato wild relative species, Solanum commersonii.</title>
        <authorList>
            <person name="Cho K."/>
        </authorList>
    </citation>
    <scope>NUCLEOTIDE SEQUENCE [LARGE SCALE GENOMIC DNA]</scope>
    <source>
        <strain evidence="2">LZ3.2</strain>
        <tissue evidence="2">Leaf</tissue>
    </source>
</reference>
<evidence type="ECO:0000313" key="3">
    <source>
        <dbReference type="Proteomes" id="UP000824120"/>
    </source>
</evidence>
<name>A0A9J6B4G5_SOLCO</name>
<dbReference type="Proteomes" id="UP000824120">
    <property type="component" value="Chromosome 1"/>
</dbReference>
<evidence type="ECO:0000256" key="1">
    <source>
        <dbReference type="SAM" id="MobiDB-lite"/>
    </source>
</evidence>
<dbReference type="AlphaFoldDB" id="A0A9J6B4G5"/>
<sequence>MQGDGAAHTESNVETDEELISEHVEETQESRDEGIFRDFPDLIETVVQPVIQTLPTEMSTTTSSGLALLFHLRLLRALMPVYKLLHQLLRPRQRERLHRQDLSSRPSLSYYIFTIDTFICI</sequence>
<feature type="region of interest" description="Disordered" evidence="1">
    <location>
        <begin position="1"/>
        <end position="35"/>
    </location>
</feature>
<comment type="caution">
    <text evidence="2">The sequence shown here is derived from an EMBL/GenBank/DDBJ whole genome shotgun (WGS) entry which is preliminary data.</text>
</comment>
<feature type="compositionally biased region" description="Basic and acidic residues" evidence="1">
    <location>
        <begin position="20"/>
        <end position="35"/>
    </location>
</feature>
<dbReference type="EMBL" id="JACXVP010000001">
    <property type="protein sequence ID" value="KAG5631516.1"/>
    <property type="molecule type" value="Genomic_DNA"/>
</dbReference>
<proteinExistence type="predicted"/>
<keyword evidence="3" id="KW-1185">Reference proteome</keyword>
<protein>
    <submittedName>
        <fullName evidence="2">Uncharacterized protein</fullName>
    </submittedName>
</protein>
<organism evidence="2 3">
    <name type="scientific">Solanum commersonii</name>
    <name type="common">Commerson's wild potato</name>
    <name type="synonym">Commerson's nightshade</name>
    <dbReference type="NCBI Taxonomy" id="4109"/>
    <lineage>
        <taxon>Eukaryota</taxon>
        <taxon>Viridiplantae</taxon>
        <taxon>Streptophyta</taxon>
        <taxon>Embryophyta</taxon>
        <taxon>Tracheophyta</taxon>
        <taxon>Spermatophyta</taxon>
        <taxon>Magnoliopsida</taxon>
        <taxon>eudicotyledons</taxon>
        <taxon>Gunneridae</taxon>
        <taxon>Pentapetalae</taxon>
        <taxon>asterids</taxon>
        <taxon>lamiids</taxon>
        <taxon>Solanales</taxon>
        <taxon>Solanaceae</taxon>
        <taxon>Solanoideae</taxon>
        <taxon>Solaneae</taxon>
        <taxon>Solanum</taxon>
    </lineage>
</organism>